<keyword evidence="8" id="KW-1185">Reference proteome</keyword>
<evidence type="ECO:0000256" key="6">
    <source>
        <dbReference type="SAM" id="Phobius"/>
    </source>
</evidence>
<dbReference type="InterPro" id="IPR036259">
    <property type="entry name" value="MFS_trans_sf"/>
</dbReference>
<accession>A0AAN7TCC5</accession>
<proteinExistence type="predicted"/>
<sequence>MGVDHAVRPAQEDLSEVSSLEKELRSTEVEVGYASEEKRKYLQAGLSNDDAEFLLSLTPKQQSAIYHKVDVRVVPMLALLYLIAHLDRANIGNAKIEGIERSLGMRGTDYNVAVAIFFIPYILCEVPSNLILAKFKKPSTYIGILMCAWGLIMTCSGFVQGLWSLCFTRFLIGLFEGFRMSLFYFSSAASGAFSGLLAAGIAQMDGLGGLEGWRWIFIIEGIVSVIIGAGCFLLLPDTPSLSSRWLKPDEIRFLNLKFQATRGSARDELAEKKPRSTPRGSVVMQVLTDKHLYLQALVFMSNSVPNYGLKFTMPQIIRNMGFTSTNAQLLTAPPYFLGAFSALFCSFLADRFTWRMPFIVSCQSLLLVAYSVLFVKAPKISDNVPLCYVMVAFACMGVYPIIPNCTAWTVNNLAGSEKRSMGIGLMIAMGNCGGIVGSFIFLDKEKPRYPSGFGSSLSFAAAGLVAALTLEFFYNRHNKKYEHMSEEEIRQKYSSAELEKLGDRSPLFKNSL</sequence>
<evidence type="ECO:0000256" key="1">
    <source>
        <dbReference type="ARBA" id="ARBA00004141"/>
    </source>
</evidence>
<dbReference type="Proteomes" id="UP001309876">
    <property type="component" value="Unassembled WGS sequence"/>
</dbReference>
<reference evidence="7 8" key="1">
    <citation type="submission" date="2023-08" db="EMBL/GenBank/DDBJ databases">
        <title>Black Yeasts Isolated from many extreme environments.</title>
        <authorList>
            <person name="Coleine C."/>
            <person name="Stajich J.E."/>
            <person name="Selbmann L."/>
        </authorList>
    </citation>
    <scope>NUCLEOTIDE SEQUENCE [LARGE SCALE GENOMIC DNA]</scope>
    <source>
        <strain evidence="7 8">CCFEE 5910</strain>
    </source>
</reference>
<dbReference type="Gene3D" id="1.20.1250.20">
    <property type="entry name" value="MFS general substrate transporter like domains"/>
    <property type="match status" value="3"/>
</dbReference>
<dbReference type="FunFam" id="1.20.1250.20:FF:000566">
    <property type="entry name" value="Uncharacterized protein"/>
    <property type="match status" value="1"/>
</dbReference>
<dbReference type="EMBL" id="JAVRRJ010000001">
    <property type="protein sequence ID" value="KAK5090581.1"/>
    <property type="molecule type" value="Genomic_DNA"/>
</dbReference>
<gene>
    <name evidence="7" type="ORF">LTR05_000755</name>
</gene>
<name>A0AAN7TCC5_9EURO</name>
<feature type="transmembrane region" description="Helical" evidence="6">
    <location>
        <begin position="215"/>
        <end position="235"/>
    </location>
</feature>
<dbReference type="Pfam" id="PF07690">
    <property type="entry name" value="MFS_1"/>
    <property type="match status" value="1"/>
</dbReference>
<dbReference type="AlphaFoldDB" id="A0AAN7TCC5"/>
<keyword evidence="3 6" id="KW-0812">Transmembrane</keyword>
<feature type="transmembrane region" description="Helical" evidence="6">
    <location>
        <begin position="422"/>
        <end position="442"/>
    </location>
</feature>
<organism evidence="7 8">
    <name type="scientific">Lithohypha guttulata</name>
    <dbReference type="NCBI Taxonomy" id="1690604"/>
    <lineage>
        <taxon>Eukaryota</taxon>
        <taxon>Fungi</taxon>
        <taxon>Dikarya</taxon>
        <taxon>Ascomycota</taxon>
        <taxon>Pezizomycotina</taxon>
        <taxon>Eurotiomycetes</taxon>
        <taxon>Chaetothyriomycetidae</taxon>
        <taxon>Chaetothyriales</taxon>
        <taxon>Trichomeriaceae</taxon>
        <taxon>Lithohypha</taxon>
    </lineage>
</organism>
<keyword evidence="5 6" id="KW-0472">Membrane</keyword>
<dbReference type="PANTHER" id="PTHR43791:SF54">
    <property type="entry name" value="MAJOR FACILITATOR SUPERFAMILY (MFS) PROFILE DOMAIN-CONTAINING PROTEIN-RELATED"/>
    <property type="match status" value="1"/>
</dbReference>
<comment type="subcellular location">
    <subcellularLocation>
        <location evidence="1">Membrane</location>
        <topology evidence="1">Multi-pass membrane protein</topology>
    </subcellularLocation>
</comment>
<evidence type="ECO:0000256" key="4">
    <source>
        <dbReference type="ARBA" id="ARBA00022989"/>
    </source>
</evidence>
<feature type="transmembrane region" description="Helical" evidence="6">
    <location>
        <begin position="329"/>
        <end position="349"/>
    </location>
</feature>
<feature type="transmembrane region" description="Helical" evidence="6">
    <location>
        <begin position="140"/>
        <end position="163"/>
    </location>
</feature>
<feature type="transmembrane region" description="Helical" evidence="6">
    <location>
        <begin position="454"/>
        <end position="474"/>
    </location>
</feature>
<dbReference type="FunFam" id="1.20.1250.20:FF:000364">
    <property type="entry name" value="MFS general substrate transporter"/>
    <property type="match status" value="1"/>
</dbReference>
<dbReference type="GO" id="GO:0022857">
    <property type="term" value="F:transmembrane transporter activity"/>
    <property type="evidence" value="ECO:0007669"/>
    <property type="project" value="InterPro"/>
</dbReference>
<dbReference type="SUPFAM" id="SSF103473">
    <property type="entry name" value="MFS general substrate transporter"/>
    <property type="match status" value="1"/>
</dbReference>
<protein>
    <submittedName>
        <fullName evidence="7">Uncharacterized protein</fullName>
    </submittedName>
</protein>
<evidence type="ECO:0000256" key="5">
    <source>
        <dbReference type="ARBA" id="ARBA00023136"/>
    </source>
</evidence>
<comment type="caution">
    <text evidence="7">The sequence shown here is derived from an EMBL/GenBank/DDBJ whole genome shotgun (WGS) entry which is preliminary data.</text>
</comment>
<feature type="transmembrane region" description="Helical" evidence="6">
    <location>
        <begin position="385"/>
        <end position="402"/>
    </location>
</feature>
<feature type="transmembrane region" description="Helical" evidence="6">
    <location>
        <begin position="112"/>
        <end position="133"/>
    </location>
</feature>
<dbReference type="PANTHER" id="PTHR43791">
    <property type="entry name" value="PERMEASE-RELATED"/>
    <property type="match status" value="1"/>
</dbReference>
<dbReference type="GO" id="GO:0016020">
    <property type="term" value="C:membrane"/>
    <property type="evidence" value="ECO:0007669"/>
    <property type="project" value="UniProtKB-SubCell"/>
</dbReference>
<evidence type="ECO:0000313" key="7">
    <source>
        <dbReference type="EMBL" id="KAK5090581.1"/>
    </source>
</evidence>
<keyword evidence="2" id="KW-0813">Transport</keyword>
<feature type="transmembrane region" description="Helical" evidence="6">
    <location>
        <begin position="183"/>
        <end position="203"/>
    </location>
</feature>
<feature type="transmembrane region" description="Helical" evidence="6">
    <location>
        <begin position="355"/>
        <end position="373"/>
    </location>
</feature>
<evidence type="ECO:0000313" key="8">
    <source>
        <dbReference type="Proteomes" id="UP001309876"/>
    </source>
</evidence>
<dbReference type="InterPro" id="IPR011701">
    <property type="entry name" value="MFS"/>
</dbReference>
<evidence type="ECO:0000256" key="3">
    <source>
        <dbReference type="ARBA" id="ARBA00022692"/>
    </source>
</evidence>
<evidence type="ECO:0000256" key="2">
    <source>
        <dbReference type="ARBA" id="ARBA00022448"/>
    </source>
</evidence>
<keyword evidence="4 6" id="KW-1133">Transmembrane helix</keyword>